<feature type="region of interest" description="Disordered" evidence="1">
    <location>
        <begin position="1"/>
        <end position="23"/>
    </location>
</feature>
<proteinExistence type="predicted"/>
<evidence type="ECO:0000313" key="2">
    <source>
        <dbReference type="EMBL" id="NGX99306.1"/>
    </source>
</evidence>
<feature type="compositionally biased region" description="Low complexity" evidence="1">
    <location>
        <begin position="11"/>
        <end position="23"/>
    </location>
</feature>
<comment type="caution">
    <text evidence="2">The sequence shown here is derived from an EMBL/GenBank/DDBJ whole genome shotgun (WGS) entry which is preliminary data.</text>
</comment>
<name>A0A7C9VK78_9BRAD</name>
<evidence type="ECO:0000256" key="1">
    <source>
        <dbReference type="SAM" id="MobiDB-lite"/>
    </source>
</evidence>
<gene>
    <name evidence="2" type="ORF">G4V63_30140</name>
</gene>
<dbReference type="AlphaFoldDB" id="A0A7C9VK78"/>
<sequence>MLACAPDDDSSGACASGEAASPALSFGEPWSEALLAALDGGEALLGAGAEEMLSVKSPRAEGAMEAILSIAPTAVEIEPIVADAEPDGRPLAPLALELAAPAAADIAPAPEAAPLAAPCCPDPDGLAEYPDWVDPDCEPGVPTEGPAPLED</sequence>
<feature type="compositionally biased region" description="Acidic residues" evidence="1">
    <location>
        <begin position="1"/>
        <end position="10"/>
    </location>
</feature>
<organism evidence="2 3">
    <name type="scientific">Candidatus Afipia apatlaquensis</name>
    <dbReference type="NCBI Taxonomy" id="2712852"/>
    <lineage>
        <taxon>Bacteria</taxon>
        <taxon>Pseudomonadati</taxon>
        <taxon>Pseudomonadota</taxon>
        <taxon>Alphaproteobacteria</taxon>
        <taxon>Hyphomicrobiales</taxon>
        <taxon>Nitrobacteraceae</taxon>
        <taxon>Afipia</taxon>
    </lineage>
</organism>
<evidence type="ECO:0000313" key="3">
    <source>
        <dbReference type="Proteomes" id="UP000480266"/>
    </source>
</evidence>
<reference evidence="2" key="1">
    <citation type="submission" date="2020-02" db="EMBL/GenBank/DDBJ databases">
        <title>Draft genome sequence of Candidatus Afipia apatlaquensis IBT-C3, a potential strain for decolorization of textile dyes.</title>
        <authorList>
            <person name="Sanchez-Reyes A."/>
            <person name="Breton-Deval L."/>
            <person name="Mangelson H."/>
            <person name="Sanchez-Flores A."/>
        </authorList>
    </citation>
    <scope>NUCLEOTIDE SEQUENCE [LARGE SCALE GENOMIC DNA]</scope>
    <source>
        <strain evidence="2">IBT-C3</strain>
    </source>
</reference>
<keyword evidence="3" id="KW-1185">Reference proteome</keyword>
<feature type="region of interest" description="Disordered" evidence="1">
    <location>
        <begin position="126"/>
        <end position="151"/>
    </location>
</feature>
<accession>A0A7C9VK78</accession>
<dbReference type="EMBL" id="JAAMRR010001543">
    <property type="protein sequence ID" value="NGX99306.1"/>
    <property type="molecule type" value="Genomic_DNA"/>
</dbReference>
<protein>
    <submittedName>
        <fullName evidence="2">Uncharacterized protein</fullName>
    </submittedName>
</protein>
<dbReference type="Proteomes" id="UP000480266">
    <property type="component" value="Unassembled WGS sequence"/>
</dbReference>